<dbReference type="GO" id="GO:0003678">
    <property type="term" value="F:DNA helicase activity"/>
    <property type="evidence" value="ECO:0007669"/>
    <property type="project" value="TreeGrafter"/>
</dbReference>
<dbReference type="InterPro" id="IPR045028">
    <property type="entry name" value="DinG/Rad3-like"/>
</dbReference>
<proteinExistence type="predicted"/>
<evidence type="ECO:0000256" key="3">
    <source>
        <dbReference type="ARBA" id="ARBA00022840"/>
    </source>
</evidence>
<dbReference type="PROSITE" id="PS51193">
    <property type="entry name" value="HELICASE_ATP_BIND_2"/>
    <property type="match status" value="1"/>
</dbReference>
<dbReference type="InterPro" id="IPR014013">
    <property type="entry name" value="Helic_SF1/SF2_ATP-bd_DinG/Rad3"/>
</dbReference>
<dbReference type="SUPFAM" id="SSF52540">
    <property type="entry name" value="P-loop containing nucleoside triphosphate hydrolases"/>
    <property type="match status" value="1"/>
</dbReference>
<dbReference type="GO" id="GO:0005634">
    <property type="term" value="C:nucleus"/>
    <property type="evidence" value="ECO:0007669"/>
    <property type="project" value="TreeGrafter"/>
</dbReference>
<dbReference type="AlphaFoldDB" id="A0A8C5LWG4"/>
<keyword evidence="3" id="KW-0067">ATP-binding</keyword>
<dbReference type="PANTHER" id="PTHR11472:SF47">
    <property type="entry name" value="FANCONI ANEMIA GROUP J PROTEIN"/>
    <property type="match status" value="1"/>
</dbReference>
<dbReference type="GeneTree" id="ENSGT00950000182970"/>
<keyword evidence="2" id="KW-0378">Hydrolase</keyword>
<reference evidence="5" key="2">
    <citation type="submission" date="2025-09" db="UniProtKB">
        <authorList>
            <consortium name="Ensembl"/>
        </authorList>
    </citation>
    <scope>IDENTIFICATION</scope>
</reference>
<evidence type="ECO:0000259" key="4">
    <source>
        <dbReference type="PROSITE" id="PS51193"/>
    </source>
</evidence>
<keyword evidence="6" id="KW-1185">Reference proteome</keyword>
<feature type="domain" description="Helicase ATP-binding" evidence="4">
    <location>
        <begin position="9"/>
        <end position="115"/>
    </location>
</feature>
<dbReference type="Ensembl" id="ENSLLET00000006371.1">
    <property type="protein sequence ID" value="ENSLLEP00000006117.1"/>
    <property type="gene ID" value="ENSLLEG00000003858.1"/>
</dbReference>
<dbReference type="InterPro" id="IPR027417">
    <property type="entry name" value="P-loop_NTPase"/>
</dbReference>
<name>A0A8C5LWG4_9ANUR</name>
<accession>A0A8C5LWG4</accession>
<protein>
    <recommendedName>
        <fullName evidence="4">Helicase ATP-binding domain-containing protein</fullName>
    </recommendedName>
</protein>
<dbReference type="Proteomes" id="UP000694569">
    <property type="component" value="Unplaced"/>
</dbReference>
<dbReference type="Gene3D" id="3.40.50.300">
    <property type="entry name" value="P-loop containing nucleotide triphosphate hydrolases"/>
    <property type="match status" value="1"/>
</dbReference>
<evidence type="ECO:0000256" key="1">
    <source>
        <dbReference type="ARBA" id="ARBA00022741"/>
    </source>
</evidence>
<organism evidence="5 6">
    <name type="scientific">Leptobrachium leishanense</name>
    <name type="common">Leishan spiny toad</name>
    <dbReference type="NCBI Taxonomy" id="445787"/>
    <lineage>
        <taxon>Eukaryota</taxon>
        <taxon>Metazoa</taxon>
        <taxon>Chordata</taxon>
        <taxon>Craniata</taxon>
        <taxon>Vertebrata</taxon>
        <taxon>Euteleostomi</taxon>
        <taxon>Amphibia</taxon>
        <taxon>Batrachia</taxon>
        <taxon>Anura</taxon>
        <taxon>Pelobatoidea</taxon>
        <taxon>Megophryidae</taxon>
        <taxon>Leptobrachium</taxon>
    </lineage>
</organism>
<evidence type="ECO:0000313" key="6">
    <source>
        <dbReference type="Proteomes" id="UP000694569"/>
    </source>
</evidence>
<evidence type="ECO:0000313" key="5">
    <source>
        <dbReference type="Ensembl" id="ENSLLEP00000006117.1"/>
    </source>
</evidence>
<evidence type="ECO:0000256" key="2">
    <source>
        <dbReference type="ARBA" id="ARBA00022801"/>
    </source>
</evidence>
<sequence length="115" mass="12825">MSSFEYTIGGVKIQFPCKAYPSQLAMMNSIVRGLNGKQHCLLESPTGSGKSLALLCSALAWQQSLYVTALEETELQMCWCSQKKQPILECIVKSHFVVQDNCFITCIHSLSKYVI</sequence>
<dbReference type="GO" id="GO:0016787">
    <property type="term" value="F:hydrolase activity"/>
    <property type="evidence" value="ECO:0007669"/>
    <property type="project" value="UniProtKB-KW"/>
</dbReference>
<dbReference type="GO" id="GO:0006289">
    <property type="term" value="P:nucleotide-excision repair"/>
    <property type="evidence" value="ECO:0007669"/>
    <property type="project" value="TreeGrafter"/>
</dbReference>
<dbReference type="GO" id="GO:1990918">
    <property type="term" value="P:double-strand break repair involved in meiotic recombination"/>
    <property type="evidence" value="ECO:0007669"/>
    <property type="project" value="TreeGrafter"/>
</dbReference>
<dbReference type="OrthoDB" id="19182at2759"/>
<keyword evidence="1" id="KW-0547">Nucleotide-binding</keyword>
<reference evidence="5" key="1">
    <citation type="submission" date="2025-08" db="UniProtKB">
        <authorList>
            <consortium name="Ensembl"/>
        </authorList>
    </citation>
    <scope>IDENTIFICATION</scope>
</reference>
<dbReference type="PANTHER" id="PTHR11472">
    <property type="entry name" value="DNA REPAIR DEAD HELICASE RAD3/XP-D SUBFAMILY MEMBER"/>
    <property type="match status" value="1"/>
</dbReference>
<dbReference type="GO" id="GO:0005524">
    <property type="term" value="F:ATP binding"/>
    <property type="evidence" value="ECO:0007669"/>
    <property type="project" value="UniProtKB-KW"/>
</dbReference>